<evidence type="ECO:0000256" key="5">
    <source>
        <dbReference type="SAM" id="MobiDB-lite"/>
    </source>
</evidence>
<dbReference type="Pfam" id="PF00083">
    <property type="entry name" value="Sugar_tr"/>
    <property type="match status" value="1"/>
</dbReference>
<sequence length="434" mass="49441">MTDDYMDFANVTYINDPATPVIDVPSINSDPALYSSDMSHLSATNMDEHLLNTDNQTDKVIAYRLYVRRFPILIIFCLCSLTSGFQWIEYVIIQNIIVRFYNESLPSAEDQANNMVTWTSLVYMITYIPLAFPAMWLLDRKGLKVTCSMGAFLNVVGSLIKCASVKTTRWWITFIGQFICACAQSFTLGIPPFLAATWFGADSVSTVTSFAVFGNQNLTSDLNLLSILREKCVIETFVKFQDARNEKIQFIALSVQNDRVKKRVLLLNDGIPMLNRRASDSKFDVITIQHPAICYIYTMLVDRGALRLIKDNHSFIEHVKLLISTYSDDLALQQTANRIIWKAEKETQCIAKAEERIALKHIQTKRLEPQQNIELFIWKPDDKFSRKAIQEESQQQSSSSPPPVYVAGQEGQNPTGPVKKYDFMISYCHINKDL</sequence>
<dbReference type="GO" id="GO:0016020">
    <property type="term" value="C:membrane"/>
    <property type="evidence" value="ECO:0007669"/>
    <property type="project" value="UniProtKB-SubCell"/>
</dbReference>
<feature type="region of interest" description="Disordered" evidence="5">
    <location>
        <begin position="388"/>
        <end position="414"/>
    </location>
</feature>
<accession>A0A8S2DPE7</accession>
<dbReference type="GO" id="GO:0097037">
    <property type="term" value="P:heme export"/>
    <property type="evidence" value="ECO:0007669"/>
    <property type="project" value="TreeGrafter"/>
</dbReference>
<protein>
    <submittedName>
        <fullName evidence="7">Uncharacterized protein</fullName>
    </submittedName>
</protein>
<keyword evidence="4 6" id="KW-0472">Membrane</keyword>
<gene>
    <name evidence="7" type="ORF">OVA965_LOCUS11704</name>
    <name evidence="8" type="ORF">TMI583_LOCUS11708</name>
</gene>
<dbReference type="SUPFAM" id="SSF103473">
    <property type="entry name" value="MFS general substrate transporter"/>
    <property type="match status" value="1"/>
</dbReference>
<keyword evidence="3 6" id="KW-1133">Transmembrane helix</keyword>
<dbReference type="EMBL" id="CAJNOK010004581">
    <property type="protein sequence ID" value="CAF0942374.1"/>
    <property type="molecule type" value="Genomic_DNA"/>
</dbReference>
<dbReference type="InterPro" id="IPR049680">
    <property type="entry name" value="FLVCR1-2_SLC49-like"/>
</dbReference>
<proteinExistence type="predicted"/>
<dbReference type="InterPro" id="IPR005828">
    <property type="entry name" value="MFS_sugar_transport-like"/>
</dbReference>
<dbReference type="InterPro" id="IPR036259">
    <property type="entry name" value="MFS_trans_sf"/>
</dbReference>
<name>A0A8S2DPE7_9BILA</name>
<comment type="caution">
    <text evidence="7">The sequence shown here is derived from an EMBL/GenBank/DDBJ whole genome shotgun (WGS) entry which is preliminary data.</text>
</comment>
<dbReference type="GO" id="GO:0015232">
    <property type="term" value="F:heme transmembrane transporter activity"/>
    <property type="evidence" value="ECO:0007669"/>
    <property type="project" value="TreeGrafter"/>
</dbReference>
<dbReference type="Proteomes" id="UP000677228">
    <property type="component" value="Unassembled WGS sequence"/>
</dbReference>
<dbReference type="GO" id="GO:0020037">
    <property type="term" value="F:heme binding"/>
    <property type="evidence" value="ECO:0007669"/>
    <property type="project" value="TreeGrafter"/>
</dbReference>
<reference evidence="7" key="1">
    <citation type="submission" date="2021-02" db="EMBL/GenBank/DDBJ databases">
        <authorList>
            <person name="Nowell W R."/>
        </authorList>
    </citation>
    <scope>NUCLEOTIDE SEQUENCE</scope>
</reference>
<dbReference type="PANTHER" id="PTHR10924:SF4">
    <property type="entry name" value="GH15861P"/>
    <property type="match status" value="1"/>
</dbReference>
<evidence type="ECO:0000256" key="4">
    <source>
        <dbReference type="ARBA" id="ARBA00023136"/>
    </source>
</evidence>
<dbReference type="PANTHER" id="PTHR10924">
    <property type="entry name" value="MAJOR FACILITATOR SUPERFAMILY PROTEIN-RELATED"/>
    <property type="match status" value="1"/>
</dbReference>
<evidence type="ECO:0000256" key="6">
    <source>
        <dbReference type="SAM" id="Phobius"/>
    </source>
</evidence>
<dbReference type="Gene3D" id="1.20.1250.20">
    <property type="entry name" value="MFS general substrate transporter like domains"/>
    <property type="match status" value="1"/>
</dbReference>
<organism evidence="7 9">
    <name type="scientific">Didymodactylos carnosus</name>
    <dbReference type="NCBI Taxonomy" id="1234261"/>
    <lineage>
        <taxon>Eukaryota</taxon>
        <taxon>Metazoa</taxon>
        <taxon>Spiralia</taxon>
        <taxon>Gnathifera</taxon>
        <taxon>Rotifera</taxon>
        <taxon>Eurotatoria</taxon>
        <taxon>Bdelloidea</taxon>
        <taxon>Philodinida</taxon>
        <taxon>Philodinidae</taxon>
        <taxon>Didymodactylos</taxon>
    </lineage>
</organism>
<feature type="transmembrane region" description="Helical" evidence="6">
    <location>
        <begin position="117"/>
        <end position="138"/>
    </location>
</feature>
<feature type="non-terminal residue" evidence="7">
    <location>
        <position position="1"/>
    </location>
</feature>
<dbReference type="Proteomes" id="UP000682733">
    <property type="component" value="Unassembled WGS sequence"/>
</dbReference>
<evidence type="ECO:0000313" key="7">
    <source>
        <dbReference type="EMBL" id="CAF0942374.1"/>
    </source>
</evidence>
<evidence type="ECO:0000313" key="8">
    <source>
        <dbReference type="EMBL" id="CAF3717336.1"/>
    </source>
</evidence>
<dbReference type="EMBL" id="CAJOBA010004586">
    <property type="protein sequence ID" value="CAF3717336.1"/>
    <property type="molecule type" value="Genomic_DNA"/>
</dbReference>
<evidence type="ECO:0000256" key="3">
    <source>
        <dbReference type="ARBA" id="ARBA00022989"/>
    </source>
</evidence>
<evidence type="ECO:0000256" key="1">
    <source>
        <dbReference type="ARBA" id="ARBA00004141"/>
    </source>
</evidence>
<evidence type="ECO:0000256" key="2">
    <source>
        <dbReference type="ARBA" id="ARBA00022692"/>
    </source>
</evidence>
<keyword evidence="2 6" id="KW-0812">Transmembrane</keyword>
<evidence type="ECO:0000313" key="9">
    <source>
        <dbReference type="Proteomes" id="UP000677228"/>
    </source>
</evidence>
<comment type="subcellular location">
    <subcellularLocation>
        <location evidence="1">Membrane</location>
        <topology evidence="1">Multi-pass membrane protein</topology>
    </subcellularLocation>
</comment>
<feature type="transmembrane region" description="Helical" evidence="6">
    <location>
        <begin position="72"/>
        <end position="97"/>
    </location>
</feature>
<dbReference type="AlphaFoldDB" id="A0A8S2DPE7"/>